<dbReference type="Gene3D" id="3.30.710.10">
    <property type="entry name" value="Potassium Channel Kv1.1, Chain A"/>
    <property type="match status" value="1"/>
</dbReference>
<organism evidence="2 3">
    <name type="scientific">Dichomitus squalens</name>
    <dbReference type="NCBI Taxonomy" id="114155"/>
    <lineage>
        <taxon>Eukaryota</taxon>
        <taxon>Fungi</taxon>
        <taxon>Dikarya</taxon>
        <taxon>Basidiomycota</taxon>
        <taxon>Agaricomycotina</taxon>
        <taxon>Agaricomycetes</taxon>
        <taxon>Polyporales</taxon>
        <taxon>Polyporaceae</taxon>
        <taxon>Dichomitus</taxon>
    </lineage>
</organism>
<accession>A0A4Q9PIZ8</accession>
<dbReference type="InterPro" id="IPR011333">
    <property type="entry name" value="SKP1/BTB/POZ_sf"/>
</dbReference>
<evidence type="ECO:0000313" key="2">
    <source>
        <dbReference type="EMBL" id="TBU54050.1"/>
    </source>
</evidence>
<name>A0A4Q9PIZ8_9APHY</name>
<dbReference type="AlphaFoldDB" id="A0A4Q9PIZ8"/>
<reference evidence="2 3" key="1">
    <citation type="submission" date="2019-01" db="EMBL/GenBank/DDBJ databases">
        <title>Draft genome sequences of three monokaryotic isolates of the white-rot basidiomycete fungus Dichomitus squalens.</title>
        <authorList>
            <consortium name="DOE Joint Genome Institute"/>
            <person name="Lopez S.C."/>
            <person name="Andreopoulos B."/>
            <person name="Pangilinan J."/>
            <person name="Lipzen A."/>
            <person name="Riley R."/>
            <person name="Ahrendt S."/>
            <person name="Ng V."/>
            <person name="Barry K."/>
            <person name="Daum C."/>
            <person name="Grigoriev I.V."/>
            <person name="Hilden K.S."/>
            <person name="Makela M.R."/>
            <person name="de Vries R.P."/>
        </authorList>
    </citation>
    <scope>NUCLEOTIDE SEQUENCE [LARGE SCALE GENOMIC DNA]</scope>
    <source>
        <strain evidence="2 3">CBS 464.89</strain>
    </source>
</reference>
<protein>
    <submittedName>
        <fullName evidence="2">Uncharacterized protein</fullName>
    </submittedName>
</protein>
<dbReference type="InterPro" id="IPR000210">
    <property type="entry name" value="BTB/POZ_dom"/>
</dbReference>
<feature type="compositionally biased region" description="Basic and acidic residues" evidence="1">
    <location>
        <begin position="1"/>
        <end position="15"/>
    </location>
</feature>
<dbReference type="STRING" id="114155.A0A4Q9PIZ8"/>
<dbReference type="Pfam" id="PF00651">
    <property type="entry name" value="BTB"/>
    <property type="match status" value="1"/>
</dbReference>
<keyword evidence="3" id="KW-1185">Reference proteome</keyword>
<gene>
    <name evidence="2" type="ORF">BD310DRAFT_828822</name>
</gene>
<feature type="region of interest" description="Disordered" evidence="1">
    <location>
        <begin position="1"/>
        <end position="39"/>
    </location>
</feature>
<sequence>MTGQVEEPHPPHTTDDASGPDVSTSAEGDPVPHTPHVASFPFDKPDADAVLRSSDNVQFRVFRGILTSVSPVFSSIFSLPQSSSSHDGDGTPTIDVTETSNTLDSFLRLSYPFPSPPAFTSFDDAKRVLQVIHKFQIAWHSSLLVPALLPHIRENPLRVYASALRFAFDELALLAARQTLLLEDLTEWCEELRDISGEEFQRLLVYRRRAVAAVTTDMTASWCPVWKCPKRWAWLVCPTCTKHRSNCHNPFVCACPTVAEWFAAFWIRLSTVLRATPTAAALKLASVVTASRTMGAAVNCVTCRAAIMEEFPRFLEVLGDELEQRISELTLKQELHEPLEW</sequence>
<evidence type="ECO:0000256" key="1">
    <source>
        <dbReference type="SAM" id="MobiDB-lite"/>
    </source>
</evidence>
<dbReference type="EMBL" id="ML145198">
    <property type="protein sequence ID" value="TBU54050.1"/>
    <property type="molecule type" value="Genomic_DNA"/>
</dbReference>
<dbReference type="Proteomes" id="UP000292082">
    <property type="component" value="Unassembled WGS sequence"/>
</dbReference>
<dbReference type="PROSITE" id="PS50097">
    <property type="entry name" value="BTB"/>
    <property type="match status" value="1"/>
</dbReference>
<proteinExistence type="predicted"/>
<evidence type="ECO:0000313" key="3">
    <source>
        <dbReference type="Proteomes" id="UP000292082"/>
    </source>
</evidence>